<accession>A0ABY7BV58</accession>
<reference evidence="1" key="1">
    <citation type="submission" date="2022-12" db="EMBL/GenBank/DDBJ databases">
        <title>Jiella pelagia sp. nov., isolated from phosphonate enriched culture of Northwest Pacific surface seawater.</title>
        <authorList>
            <person name="Shin D.Y."/>
            <person name="Hwang C.Y."/>
        </authorList>
    </citation>
    <scope>NUCLEOTIDE SEQUENCE</scope>
    <source>
        <strain evidence="1">HL-NP1</strain>
    </source>
</reference>
<proteinExistence type="predicted"/>
<evidence type="ECO:0000313" key="1">
    <source>
        <dbReference type="EMBL" id="WAP67227.1"/>
    </source>
</evidence>
<dbReference type="RefSeq" id="WP_268879679.1">
    <property type="nucleotide sequence ID" value="NZ_CP114029.1"/>
</dbReference>
<dbReference type="InterPro" id="IPR008767">
    <property type="entry name" value="Phage_SPP1_head-tail_adaptor"/>
</dbReference>
<dbReference type="Proteomes" id="UP001164020">
    <property type="component" value="Chromosome"/>
</dbReference>
<protein>
    <submittedName>
        <fullName evidence="1">Head-tail adaptor protein</fullName>
    </submittedName>
</protein>
<organism evidence="1 2">
    <name type="scientific">Jiella pelagia</name>
    <dbReference type="NCBI Taxonomy" id="2986949"/>
    <lineage>
        <taxon>Bacteria</taxon>
        <taxon>Pseudomonadati</taxon>
        <taxon>Pseudomonadota</taxon>
        <taxon>Alphaproteobacteria</taxon>
        <taxon>Hyphomicrobiales</taxon>
        <taxon>Aurantimonadaceae</taxon>
        <taxon>Jiella</taxon>
    </lineage>
</organism>
<keyword evidence="2" id="KW-1185">Reference proteome</keyword>
<dbReference type="InterPro" id="IPR038666">
    <property type="entry name" value="SSP1_head-tail_sf"/>
</dbReference>
<dbReference type="EMBL" id="CP114029">
    <property type="protein sequence ID" value="WAP67227.1"/>
    <property type="molecule type" value="Genomic_DNA"/>
</dbReference>
<name>A0ABY7BV58_9HYPH</name>
<gene>
    <name evidence="1" type="ORF">OH818_16760</name>
</gene>
<evidence type="ECO:0000313" key="2">
    <source>
        <dbReference type="Proteomes" id="UP001164020"/>
    </source>
</evidence>
<sequence length="111" mass="12246">MAEAGLLNERIAFDEKVATQGEGGGTVSGFAEQFVVAARRRYLRGGEGVQAARLEGRQPVVLTIRRSSQSQGITPEWRARDARSGVVYEIRSVEPSEDRRDLDLLCEVENP</sequence>
<dbReference type="Pfam" id="PF05521">
    <property type="entry name" value="Phage_HCP"/>
    <property type="match status" value="1"/>
</dbReference>
<dbReference type="Gene3D" id="2.40.10.270">
    <property type="entry name" value="Bacteriophage SPP1 head-tail adaptor protein"/>
    <property type="match status" value="1"/>
</dbReference>